<feature type="compositionally biased region" description="Basic and acidic residues" evidence="1">
    <location>
        <begin position="31"/>
        <end position="43"/>
    </location>
</feature>
<feature type="compositionally biased region" description="Basic and acidic residues" evidence="1">
    <location>
        <begin position="15"/>
        <end position="24"/>
    </location>
</feature>
<dbReference type="AlphaFoldDB" id="A0A6G1C705"/>
<dbReference type="EMBL" id="SPHZ02000010">
    <property type="protein sequence ID" value="KAF0895353.1"/>
    <property type="molecule type" value="Genomic_DNA"/>
</dbReference>
<reference evidence="2 3" key="1">
    <citation type="submission" date="2019-11" db="EMBL/GenBank/DDBJ databases">
        <title>Whole genome sequence of Oryza granulata.</title>
        <authorList>
            <person name="Li W."/>
        </authorList>
    </citation>
    <scope>NUCLEOTIDE SEQUENCE [LARGE SCALE GENOMIC DNA]</scope>
    <source>
        <strain evidence="3">cv. Menghai</strain>
        <tissue evidence="2">Leaf</tissue>
    </source>
</reference>
<keyword evidence="3" id="KW-1185">Reference proteome</keyword>
<evidence type="ECO:0000313" key="2">
    <source>
        <dbReference type="EMBL" id="KAF0895353.1"/>
    </source>
</evidence>
<feature type="region of interest" description="Disordered" evidence="1">
    <location>
        <begin position="1"/>
        <end position="43"/>
    </location>
</feature>
<gene>
    <name evidence="2" type="ORF">E2562_012386</name>
</gene>
<sequence length="85" mass="9864">MARNLSPLPPQTIREALRAGDQPRRGVGRNQAREAEGGRGRTCGRKEWKTEFAWWRGDGGRTYGRKMWKMEFAQWRELSRCPEGS</sequence>
<protein>
    <submittedName>
        <fullName evidence="2">Uncharacterized protein</fullName>
    </submittedName>
</protein>
<comment type="caution">
    <text evidence="2">The sequence shown here is derived from an EMBL/GenBank/DDBJ whole genome shotgun (WGS) entry which is preliminary data.</text>
</comment>
<organism evidence="2 3">
    <name type="scientific">Oryza meyeriana var. granulata</name>
    <dbReference type="NCBI Taxonomy" id="110450"/>
    <lineage>
        <taxon>Eukaryota</taxon>
        <taxon>Viridiplantae</taxon>
        <taxon>Streptophyta</taxon>
        <taxon>Embryophyta</taxon>
        <taxon>Tracheophyta</taxon>
        <taxon>Spermatophyta</taxon>
        <taxon>Magnoliopsida</taxon>
        <taxon>Liliopsida</taxon>
        <taxon>Poales</taxon>
        <taxon>Poaceae</taxon>
        <taxon>BOP clade</taxon>
        <taxon>Oryzoideae</taxon>
        <taxon>Oryzeae</taxon>
        <taxon>Oryzinae</taxon>
        <taxon>Oryza</taxon>
        <taxon>Oryza meyeriana</taxon>
    </lineage>
</organism>
<name>A0A6G1C705_9ORYZ</name>
<accession>A0A6G1C705</accession>
<evidence type="ECO:0000256" key="1">
    <source>
        <dbReference type="SAM" id="MobiDB-lite"/>
    </source>
</evidence>
<dbReference type="Proteomes" id="UP000479710">
    <property type="component" value="Unassembled WGS sequence"/>
</dbReference>
<proteinExistence type="predicted"/>
<evidence type="ECO:0000313" key="3">
    <source>
        <dbReference type="Proteomes" id="UP000479710"/>
    </source>
</evidence>